<dbReference type="AlphaFoldDB" id="A0A814ZKH7"/>
<dbReference type="PANTHER" id="PTHR45695:SF26">
    <property type="entry name" value="NEUROPEPTIDE CCHAMIDE-1 RECEPTOR"/>
    <property type="match status" value="1"/>
</dbReference>
<dbReference type="Gene3D" id="1.20.1070.10">
    <property type="entry name" value="Rhodopsin 7-helix transmembrane proteins"/>
    <property type="match status" value="2"/>
</dbReference>
<organism evidence="12 14">
    <name type="scientific">Rotaria magnacalcarata</name>
    <dbReference type="NCBI Taxonomy" id="392030"/>
    <lineage>
        <taxon>Eukaryota</taxon>
        <taxon>Metazoa</taxon>
        <taxon>Spiralia</taxon>
        <taxon>Gnathifera</taxon>
        <taxon>Rotifera</taxon>
        <taxon>Eurotatoria</taxon>
        <taxon>Bdelloidea</taxon>
        <taxon>Philodinida</taxon>
        <taxon>Philodinidae</taxon>
        <taxon>Rotaria</taxon>
    </lineage>
</organism>
<feature type="transmembrane region" description="Helical" evidence="10">
    <location>
        <begin position="346"/>
        <end position="364"/>
    </location>
</feature>
<evidence type="ECO:0000313" key="12">
    <source>
        <dbReference type="EMBL" id="CAF1244415.1"/>
    </source>
</evidence>
<feature type="transmembrane region" description="Helical" evidence="10">
    <location>
        <begin position="123"/>
        <end position="140"/>
    </location>
</feature>
<evidence type="ECO:0000256" key="9">
    <source>
        <dbReference type="SAM" id="MobiDB-lite"/>
    </source>
</evidence>
<evidence type="ECO:0000256" key="4">
    <source>
        <dbReference type="ARBA" id="ARBA00023040"/>
    </source>
</evidence>
<feature type="compositionally biased region" description="Polar residues" evidence="9">
    <location>
        <begin position="501"/>
        <end position="519"/>
    </location>
</feature>
<feature type="transmembrane region" description="Helical" evidence="10">
    <location>
        <begin position="84"/>
        <end position="102"/>
    </location>
</feature>
<dbReference type="GO" id="GO:0005886">
    <property type="term" value="C:plasma membrane"/>
    <property type="evidence" value="ECO:0007669"/>
    <property type="project" value="TreeGrafter"/>
</dbReference>
<dbReference type="Pfam" id="PF00001">
    <property type="entry name" value="7tm_1"/>
    <property type="match status" value="1"/>
</dbReference>
<gene>
    <name evidence="12" type="ORF">CJN711_LOCUS14163</name>
    <name evidence="13" type="ORF">KQP761_LOCUS21020</name>
</gene>
<dbReference type="PROSITE" id="PS00237">
    <property type="entry name" value="G_PROTEIN_RECEP_F1_1"/>
    <property type="match status" value="1"/>
</dbReference>
<feature type="transmembrane region" description="Helical" evidence="10">
    <location>
        <begin position="391"/>
        <end position="411"/>
    </location>
</feature>
<feature type="transmembrane region" description="Helical" evidence="10">
    <location>
        <begin position="189"/>
        <end position="211"/>
    </location>
</feature>
<evidence type="ECO:0000256" key="7">
    <source>
        <dbReference type="ARBA" id="ARBA00023224"/>
    </source>
</evidence>
<sequence>MSIVYRAIPLILFLFVYIVGLIGNGLLIFIVFRQKNLRTVPNLLVVSLALGDFLFVLFCVPFGAVAYSLEYYPFSTFYCRFENFIINLSLGVSVFSLLALSADRYKIIVKPFSSHASDPANKLKTIVISIWFLSILLALPETIYSGIITETITEANNKTINLVYCWSPNESELLSNHKFMITRQILRLITYYIMPLIFVSIFYILIAKHLFQAKGVMLTPMSTQSFVNQISNTKRGQINSKPTKTISSSTLSNKSNLKEQRRHNEIISTNYKKNLSKHSKTLDNEELLNLHESSLSSARTTSLRNGTRHNREPIFNSTTINNNNIALHTLYRNVKVKKQLRARHKVAKTVLFLCSVFFICWLPKQIHDLYWFIGVLVYSAPWNHYWQFNKTLALIFSYTYSCINPFALYFLSTTFRHFYKRYLFFWTNTPCYSKGHLANHMQQHRIGDNVTFTEYQRNSSAINVTNIYYDLNRTKNSGFFQQKQNSMKMNQSLPSDVPKTENGSPINGTSYPSVAINQC</sequence>
<evidence type="ECO:0000256" key="3">
    <source>
        <dbReference type="ARBA" id="ARBA00022989"/>
    </source>
</evidence>
<dbReference type="InterPro" id="IPR000276">
    <property type="entry name" value="GPCR_Rhodpsn"/>
</dbReference>
<name>A0A814ZKH7_9BILA</name>
<comment type="subcellular location">
    <subcellularLocation>
        <location evidence="1">Membrane</location>
        <topology evidence="1">Multi-pass membrane protein</topology>
    </subcellularLocation>
</comment>
<feature type="compositionally biased region" description="Low complexity" evidence="9">
    <location>
        <begin position="243"/>
        <end position="255"/>
    </location>
</feature>
<keyword evidence="7 8" id="KW-0807">Transducer</keyword>
<evidence type="ECO:0000256" key="6">
    <source>
        <dbReference type="ARBA" id="ARBA00023170"/>
    </source>
</evidence>
<comment type="similarity">
    <text evidence="8">Belongs to the G-protein coupled receptor 1 family.</text>
</comment>
<evidence type="ECO:0000256" key="2">
    <source>
        <dbReference type="ARBA" id="ARBA00022692"/>
    </source>
</evidence>
<feature type="domain" description="G-protein coupled receptors family 1 profile" evidence="11">
    <location>
        <begin position="23"/>
        <end position="408"/>
    </location>
</feature>
<dbReference type="EMBL" id="CAJNOV010006331">
    <property type="protein sequence ID" value="CAF1244415.1"/>
    <property type="molecule type" value="Genomic_DNA"/>
</dbReference>
<accession>A0A814ZKH7</accession>
<dbReference type="PRINTS" id="PR00237">
    <property type="entry name" value="GPCRRHODOPSN"/>
</dbReference>
<evidence type="ECO:0000256" key="1">
    <source>
        <dbReference type="ARBA" id="ARBA00004141"/>
    </source>
</evidence>
<evidence type="ECO:0000256" key="8">
    <source>
        <dbReference type="RuleBase" id="RU000688"/>
    </source>
</evidence>
<comment type="caution">
    <text evidence="12">The sequence shown here is derived from an EMBL/GenBank/DDBJ whole genome shotgun (WGS) entry which is preliminary data.</text>
</comment>
<protein>
    <recommendedName>
        <fullName evidence="11">G-protein coupled receptors family 1 profile domain-containing protein</fullName>
    </recommendedName>
</protein>
<dbReference type="PANTHER" id="PTHR45695">
    <property type="entry name" value="LEUCOKININ RECEPTOR-RELATED"/>
    <property type="match status" value="1"/>
</dbReference>
<dbReference type="OrthoDB" id="10049706at2759"/>
<proteinExistence type="inferred from homology"/>
<keyword evidence="4 8" id="KW-0297">G-protein coupled receptor</keyword>
<dbReference type="Proteomes" id="UP000663834">
    <property type="component" value="Unassembled WGS sequence"/>
</dbReference>
<evidence type="ECO:0000259" key="11">
    <source>
        <dbReference type="PROSITE" id="PS50262"/>
    </source>
</evidence>
<dbReference type="Proteomes" id="UP000663855">
    <property type="component" value="Unassembled WGS sequence"/>
</dbReference>
<keyword evidence="5 10" id="KW-0472">Membrane</keyword>
<dbReference type="SUPFAM" id="SSF81321">
    <property type="entry name" value="Family A G protein-coupled receptor-like"/>
    <property type="match status" value="1"/>
</dbReference>
<evidence type="ECO:0000256" key="5">
    <source>
        <dbReference type="ARBA" id="ARBA00023136"/>
    </source>
</evidence>
<keyword evidence="6 8" id="KW-0675">Receptor</keyword>
<feature type="region of interest" description="Disordered" evidence="9">
    <location>
        <begin position="237"/>
        <end position="259"/>
    </location>
</feature>
<feature type="transmembrane region" description="Helical" evidence="10">
    <location>
        <begin position="43"/>
        <end position="64"/>
    </location>
</feature>
<keyword evidence="2 8" id="KW-0812">Transmembrane</keyword>
<evidence type="ECO:0000313" key="13">
    <source>
        <dbReference type="EMBL" id="CAF1589410.1"/>
    </source>
</evidence>
<reference evidence="12" key="1">
    <citation type="submission" date="2021-02" db="EMBL/GenBank/DDBJ databases">
        <authorList>
            <person name="Nowell W R."/>
        </authorList>
    </citation>
    <scope>NUCLEOTIDE SEQUENCE</scope>
</reference>
<feature type="region of interest" description="Disordered" evidence="9">
    <location>
        <begin position="487"/>
        <end position="519"/>
    </location>
</feature>
<evidence type="ECO:0000313" key="14">
    <source>
        <dbReference type="Proteomes" id="UP000663855"/>
    </source>
</evidence>
<keyword evidence="3 10" id="KW-1133">Transmembrane helix</keyword>
<dbReference type="EMBL" id="CAJNOW010010851">
    <property type="protein sequence ID" value="CAF1589410.1"/>
    <property type="molecule type" value="Genomic_DNA"/>
</dbReference>
<dbReference type="GO" id="GO:0008188">
    <property type="term" value="F:neuropeptide receptor activity"/>
    <property type="evidence" value="ECO:0007669"/>
    <property type="project" value="TreeGrafter"/>
</dbReference>
<feature type="transmembrane region" description="Helical" evidence="10">
    <location>
        <begin position="6"/>
        <end position="31"/>
    </location>
</feature>
<evidence type="ECO:0000256" key="10">
    <source>
        <dbReference type="SAM" id="Phobius"/>
    </source>
</evidence>
<dbReference type="InterPro" id="IPR017452">
    <property type="entry name" value="GPCR_Rhodpsn_7TM"/>
</dbReference>
<dbReference type="PROSITE" id="PS50262">
    <property type="entry name" value="G_PROTEIN_RECEP_F1_2"/>
    <property type="match status" value="1"/>
</dbReference>